<evidence type="ECO:0000313" key="3">
    <source>
        <dbReference type="Proteomes" id="UP000321805"/>
    </source>
</evidence>
<proteinExistence type="predicted"/>
<protein>
    <submittedName>
        <fullName evidence="2">DUF2182 domain-containing protein</fullName>
    </submittedName>
</protein>
<dbReference type="RefSeq" id="WP_146915078.1">
    <property type="nucleotide sequence ID" value="NZ_CP042430.1"/>
</dbReference>
<dbReference type="Pfam" id="PF09948">
    <property type="entry name" value="PpoB2"/>
    <property type="match status" value="1"/>
</dbReference>
<dbReference type="KEGG" id="bsol:FSW04_00350"/>
<keyword evidence="1" id="KW-1133">Transmembrane helix</keyword>
<dbReference type="OrthoDB" id="164118at2"/>
<feature type="transmembrane region" description="Helical" evidence="1">
    <location>
        <begin position="92"/>
        <end position="115"/>
    </location>
</feature>
<feature type="transmembrane region" description="Helical" evidence="1">
    <location>
        <begin position="229"/>
        <end position="248"/>
    </location>
</feature>
<accession>A0A5B8TZL2</accession>
<dbReference type="Proteomes" id="UP000321805">
    <property type="component" value="Chromosome"/>
</dbReference>
<sequence length="271" mass="28188">MTLAAPDRAAGPAAALGPARARLGLVALLVAVAAVGWWSTAERMRGMDAGPWSPLGTLGWFVGVWVVMMAAMMFPSLSPTVGLYARMTRDSVAPLVFAAGYLLVWGAAGLAAFAFSRSVGLVAGDALAWDGAGRWIAGATLLVAAVYEVTPLKHVCLAKCRSPLGFLLGAWRDGRAGALRMGVRHGAWCLGCCWALMASLFALGVMSIVWMAVVSALIAAEKTLPWRRVVTYGTAAILIVLGVLMLAAPDALPGLTVPEGHAMPSMPQDGM</sequence>
<keyword evidence="1" id="KW-0812">Transmembrane</keyword>
<dbReference type="AlphaFoldDB" id="A0A5B8TZL2"/>
<feature type="transmembrane region" description="Helical" evidence="1">
    <location>
        <begin position="60"/>
        <end position="85"/>
    </location>
</feature>
<reference evidence="2 3" key="1">
    <citation type="journal article" date="2018" name="J. Microbiol.">
        <title>Baekduia soli gen. nov., sp. nov., a novel bacterium isolated from the soil of Baekdu Mountain and proposal of a novel family name, Baekduiaceae fam. nov.</title>
        <authorList>
            <person name="An D.S."/>
            <person name="Siddiqi M.Z."/>
            <person name="Kim K.H."/>
            <person name="Yu H.S."/>
            <person name="Im W.T."/>
        </authorList>
    </citation>
    <scope>NUCLEOTIDE SEQUENCE [LARGE SCALE GENOMIC DNA]</scope>
    <source>
        <strain evidence="2 3">BR7-21</strain>
    </source>
</reference>
<dbReference type="InterPro" id="IPR018688">
    <property type="entry name" value="PpoB2-like"/>
</dbReference>
<dbReference type="EMBL" id="CP042430">
    <property type="protein sequence ID" value="QEC46167.1"/>
    <property type="molecule type" value="Genomic_DNA"/>
</dbReference>
<keyword evidence="3" id="KW-1185">Reference proteome</keyword>
<evidence type="ECO:0000313" key="2">
    <source>
        <dbReference type="EMBL" id="QEC46167.1"/>
    </source>
</evidence>
<gene>
    <name evidence="2" type="ORF">FSW04_00350</name>
</gene>
<organism evidence="2 3">
    <name type="scientific">Baekduia soli</name>
    <dbReference type="NCBI Taxonomy" id="496014"/>
    <lineage>
        <taxon>Bacteria</taxon>
        <taxon>Bacillati</taxon>
        <taxon>Actinomycetota</taxon>
        <taxon>Thermoleophilia</taxon>
        <taxon>Solirubrobacterales</taxon>
        <taxon>Baekduiaceae</taxon>
        <taxon>Baekduia</taxon>
    </lineage>
</organism>
<evidence type="ECO:0000256" key="1">
    <source>
        <dbReference type="SAM" id="Phobius"/>
    </source>
</evidence>
<name>A0A5B8TZL2_9ACTN</name>
<feature type="transmembrane region" description="Helical" evidence="1">
    <location>
        <begin position="21"/>
        <end position="40"/>
    </location>
</feature>
<keyword evidence="1" id="KW-0472">Membrane</keyword>
<feature type="transmembrane region" description="Helical" evidence="1">
    <location>
        <begin position="194"/>
        <end position="217"/>
    </location>
</feature>